<evidence type="ECO:0000313" key="7">
    <source>
        <dbReference type="EMBL" id="AHG22868.1"/>
    </source>
</evidence>
<evidence type="ECO:0000313" key="8">
    <source>
        <dbReference type="Proteomes" id="UP000019030"/>
    </source>
</evidence>
<evidence type="ECO:0000256" key="3">
    <source>
        <dbReference type="ARBA" id="ARBA00022729"/>
    </source>
</evidence>
<reference evidence="7 8" key="2">
    <citation type="submission" date="2015-03" db="EMBL/GenBank/DDBJ databases">
        <authorList>
            <person name="Chan K.-G."/>
        </authorList>
    </citation>
    <scope>NUCLEOTIDE SEQUENCE [LARGE SCALE GENOMIC DNA]</scope>
    <source>
        <strain evidence="7 8">RB-25</strain>
    </source>
</reference>
<evidence type="ECO:0000256" key="2">
    <source>
        <dbReference type="ARBA" id="ARBA00006671"/>
    </source>
</evidence>
<evidence type="ECO:0000256" key="4">
    <source>
        <dbReference type="ARBA" id="ARBA00023263"/>
    </source>
</evidence>
<evidence type="ECO:0000256" key="5">
    <source>
        <dbReference type="SAM" id="SignalP"/>
    </source>
</evidence>
<comment type="similarity">
    <text evidence="2">Belongs to the fimbrial protein family.</text>
</comment>
<name>W0LGA8_9GAMM</name>
<dbReference type="PANTHER" id="PTHR33420:SF3">
    <property type="entry name" value="FIMBRIAL SUBUNIT ELFA"/>
    <property type="match status" value="1"/>
</dbReference>
<dbReference type="GO" id="GO:0009289">
    <property type="term" value="C:pilus"/>
    <property type="evidence" value="ECO:0007669"/>
    <property type="project" value="UniProtKB-SubCell"/>
</dbReference>
<reference evidence="7 8" key="1">
    <citation type="submission" date="2014-01" db="EMBL/GenBank/DDBJ databases">
        <title>Isolation of Serratia multitudinisentens RB-25 from Ex-Landfill site.</title>
        <authorList>
            <person name="Robson E.H.J."/>
        </authorList>
    </citation>
    <scope>NUCLEOTIDE SEQUENCE [LARGE SCALE GENOMIC DNA]</scope>
    <source>
        <strain evidence="7 8">RB-25</strain>
    </source>
</reference>
<sequence length="339" mass="35140">MMKQSTMLFILLLMGMLMGGSREAAADACTVTGITFAMPSTLVVPRDLPVGAQIGPEFVTNTYTAFSNCTKTTTGWVNVGHGTNSPYVQSIPGVRLYATGIPGISYALQGGLQNYCTAAYYYIGVVNGFNGNPNAQNLCATAGVWSTVTYRYTIRFYKTASTTGSGTVGALAAGYAFMHFPDSGFISPNSNLTVTGLAVKTTACSVSNSVINVKLGPTKVADFGDVGSTSGSKAFGIDLNNCDAGLNLSMTLSPGSGGSSDKDLGLLTADTTSSANGLALQLMYNNAPVKLDTAFSVLGSTTTSGGSYHIPLAVRYYKTATQLKSGTVNASATFTMTYN</sequence>
<organism evidence="7 8">
    <name type="scientific">Chania multitudinisentens RB-25</name>
    <dbReference type="NCBI Taxonomy" id="1441930"/>
    <lineage>
        <taxon>Bacteria</taxon>
        <taxon>Pseudomonadati</taxon>
        <taxon>Pseudomonadota</taxon>
        <taxon>Gammaproteobacteria</taxon>
        <taxon>Enterobacterales</taxon>
        <taxon>Yersiniaceae</taxon>
        <taxon>Chania</taxon>
    </lineage>
</organism>
<dbReference type="SUPFAM" id="SSF49401">
    <property type="entry name" value="Bacterial adhesins"/>
    <property type="match status" value="1"/>
</dbReference>
<dbReference type="Gene3D" id="2.60.40.3310">
    <property type="match status" value="1"/>
</dbReference>
<dbReference type="InterPro" id="IPR008966">
    <property type="entry name" value="Adhesion_dom_sf"/>
</dbReference>
<accession>W0LGA8</accession>
<dbReference type="RefSeq" id="WP_024913718.1">
    <property type="nucleotide sequence ID" value="NZ_CP007044.2"/>
</dbReference>
<feature type="domain" description="Fimbrial-type adhesion" evidence="6">
    <location>
        <begin position="199"/>
        <end position="338"/>
    </location>
</feature>
<keyword evidence="4" id="KW-0281">Fimbrium</keyword>
<gene>
    <name evidence="7" type="ORF">Z042_16165</name>
</gene>
<proteinExistence type="inferred from homology"/>
<dbReference type="HOGENOM" id="CLU_058392_0_1_6"/>
<dbReference type="PATRIC" id="fig|1441930.4.peg.3185"/>
<dbReference type="InterPro" id="IPR050263">
    <property type="entry name" value="Bact_Fimbrial_Adh_Pro"/>
</dbReference>
<keyword evidence="8" id="KW-1185">Reference proteome</keyword>
<dbReference type="GO" id="GO:0043709">
    <property type="term" value="P:cell adhesion involved in single-species biofilm formation"/>
    <property type="evidence" value="ECO:0007669"/>
    <property type="project" value="TreeGrafter"/>
</dbReference>
<keyword evidence="3 5" id="KW-0732">Signal</keyword>
<protein>
    <recommendedName>
        <fullName evidence="6">Fimbrial-type adhesion domain-containing protein</fullName>
    </recommendedName>
</protein>
<dbReference type="PANTHER" id="PTHR33420">
    <property type="entry name" value="FIMBRIAL SUBUNIT ELFA-RELATED"/>
    <property type="match status" value="1"/>
</dbReference>
<dbReference type="KEGG" id="sfo:Z042_16165"/>
<dbReference type="eggNOG" id="COG3539">
    <property type="taxonomic scope" value="Bacteria"/>
</dbReference>
<comment type="subcellular location">
    <subcellularLocation>
        <location evidence="1">Fimbrium</location>
    </subcellularLocation>
</comment>
<dbReference type="Gene3D" id="2.60.40.1090">
    <property type="entry name" value="Fimbrial-type adhesion domain"/>
    <property type="match status" value="1"/>
</dbReference>
<dbReference type="InterPro" id="IPR036937">
    <property type="entry name" value="Adhesion_dom_fimbrial_sf"/>
</dbReference>
<dbReference type="Pfam" id="PF00419">
    <property type="entry name" value="Fimbrial"/>
    <property type="match status" value="1"/>
</dbReference>
<evidence type="ECO:0000256" key="1">
    <source>
        <dbReference type="ARBA" id="ARBA00004561"/>
    </source>
</evidence>
<evidence type="ECO:0000259" key="6">
    <source>
        <dbReference type="Pfam" id="PF00419"/>
    </source>
</evidence>
<feature type="signal peptide" evidence="5">
    <location>
        <begin position="1"/>
        <end position="26"/>
    </location>
</feature>
<dbReference type="AlphaFoldDB" id="W0LGA8"/>
<dbReference type="STRING" id="1441930.Z042_16165"/>
<dbReference type="InterPro" id="IPR000259">
    <property type="entry name" value="Adhesion_dom_fimbrial"/>
</dbReference>
<dbReference type="Proteomes" id="UP000019030">
    <property type="component" value="Chromosome"/>
</dbReference>
<feature type="chain" id="PRO_5004791958" description="Fimbrial-type adhesion domain-containing protein" evidence="5">
    <location>
        <begin position="27"/>
        <end position="339"/>
    </location>
</feature>
<dbReference type="EMBL" id="CP007044">
    <property type="protein sequence ID" value="AHG22868.1"/>
    <property type="molecule type" value="Genomic_DNA"/>
</dbReference>